<reference evidence="1 2" key="2">
    <citation type="journal article" date="2016" name="Environ. Microbiol.">
        <title>The revisited genome of Pseudomonas putida KT2440 enlightens its value as a robust metabolic chassis.</title>
        <authorList>
            <person name="Belda E."/>
            <person name="van Heck R.G."/>
            <person name="Lopez-Sanchez M.J."/>
            <person name="Cruveiller S."/>
            <person name="Barbe V."/>
            <person name="Fraser C."/>
            <person name="Klenk H.P."/>
            <person name="Petersen J."/>
            <person name="Morgat A."/>
            <person name="Nikel P.I."/>
            <person name="Vallenet D."/>
            <person name="Rouy Z."/>
            <person name="Sekowska A."/>
            <person name="Martins Dos Santos V.A."/>
            <person name="de Lorenzo V."/>
            <person name="Danchin A."/>
            <person name="Medigue C."/>
        </authorList>
    </citation>
    <scope>NUCLEOTIDE SEQUENCE [LARGE SCALE GENOMIC DNA]</scope>
    <source>
        <strain evidence="2">ATCC 47054 / DSM 6125 / CFBP 8728 / NCIMB 11950 / KT2440</strain>
    </source>
</reference>
<dbReference type="PaxDb" id="160488-PP_3150"/>
<gene>
    <name evidence="1" type="ordered locus">PP_3150</name>
</gene>
<protein>
    <submittedName>
        <fullName evidence="1">Uncharacterized protein</fullName>
    </submittedName>
</protein>
<dbReference type="SUPFAM" id="SSF52540">
    <property type="entry name" value="P-loop containing nucleoside triphosphate hydrolases"/>
    <property type="match status" value="1"/>
</dbReference>
<dbReference type="EMBL" id="AE015451">
    <property type="protein sequence ID" value="AAN68758.1"/>
    <property type="molecule type" value="Genomic_DNA"/>
</dbReference>
<organism evidence="1 2">
    <name type="scientific">Pseudomonas putida (strain ATCC 47054 / DSM 6125 / CFBP 8728 / NCIMB 11950 / KT2440)</name>
    <dbReference type="NCBI Taxonomy" id="160488"/>
    <lineage>
        <taxon>Bacteria</taxon>
        <taxon>Pseudomonadati</taxon>
        <taxon>Pseudomonadota</taxon>
        <taxon>Gammaproteobacteria</taxon>
        <taxon>Pseudomonadales</taxon>
        <taxon>Pseudomonadaceae</taxon>
        <taxon>Pseudomonas</taxon>
    </lineage>
</organism>
<reference evidence="1 2" key="1">
    <citation type="journal article" date="2002" name="Environ. Microbiol.">
        <title>Complete genome sequence and comparative analysis of the metabolically versatile Pseudomonas putida KT2440.</title>
        <authorList>
            <person name="Nelson K.E."/>
            <person name="Weinel C."/>
            <person name="Paulsen I.T."/>
            <person name="Dodson R.J."/>
            <person name="Hilbert H."/>
            <person name="Martins dos Santos V.A."/>
            <person name="Fouts D.E."/>
            <person name="Gill S.R."/>
            <person name="Pop M."/>
            <person name="Holmes M."/>
            <person name="Brinkac L."/>
            <person name="Beanan M."/>
            <person name="DeBoy R.T."/>
            <person name="Daugherty S."/>
            <person name="Kolonay J."/>
            <person name="Madupu R."/>
            <person name="Nelson W."/>
            <person name="White O."/>
            <person name="Peterson J."/>
            <person name="Khouri H."/>
            <person name="Hance I."/>
            <person name="Chris Lee P."/>
            <person name="Holtzapple E."/>
            <person name="Scanlan D."/>
            <person name="Tran K."/>
            <person name="Moazzez A."/>
            <person name="Utterback T."/>
            <person name="Rizzo M."/>
            <person name="Lee K."/>
            <person name="Kosack D."/>
            <person name="Moestl D."/>
            <person name="Wedler H."/>
            <person name="Lauber J."/>
            <person name="Stjepandic D."/>
            <person name="Hoheisel J."/>
            <person name="Straetz M."/>
            <person name="Heim S."/>
            <person name="Kiewitz C."/>
            <person name="Eisen J.A."/>
            <person name="Timmis K.N."/>
            <person name="Dusterhoft A."/>
            <person name="Tummler B."/>
            <person name="Fraser C.M."/>
        </authorList>
    </citation>
    <scope>NUCLEOTIDE SEQUENCE [LARGE SCALE GENOMIC DNA]</scope>
    <source>
        <strain evidence="2">ATCC 47054 / DSM 6125 / CFBP 8728 / NCIMB 11950 / KT2440</strain>
    </source>
</reference>
<evidence type="ECO:0000313" key="2">
    <source>
        <dbReference type="Proteomes" id="UP000000556"/>
    </source>
</evidence>
<keyword evidence="2" id="KW-1185">Reference proteome</keyword>
<dbReference type="eggNOG" id="COG0210">
    <property type="taxonomic scope" value="Bacteria"/>
</dbReference>
<dbReference type="KEGG" id="ppu:PP_3150"/>
<dbReference type="InterPro" id="IPR027417">
    <property type="entry name" value="P-loop_NTPase"/>
</dbReference>
<dbReference type="PATRIC" id="fig|160488.4.peg.3344"/>
<dbReference type="STRING" id="160488.PP_3150"/>
<dbReference type="AlphaFoldDB" id="Q88I51"/>
<name>Q88I51_PSEPK</name>
<sequence length="665" mass="75138">MRRPAQATLNPAFHAKSCYRAALISPEVPMFYLPLPSDQADRLASAAVTEFFTTASVVDAATVLFVQNLPRQPATASADAQERRFAEIVRIANEVEGVAPGRFQAQVAQQFDREAFAMGLGMLGENGIALLSAEVQYQADEWLDDEGQWNFQFADRYRQRATPLHPVYLPSLASDLMLSDQQNRLLREFLSGIDESVAVQGFAGTGKTFLIHQFARLLEPQRTLLLALTEGQLRALQARVKDAAAYTALTFGQLADELLNRDLTSNGWRLRDPYRTKLSWRPQEAQVVRWLSIPDIGPLAARDVVALCIRAVRTFCHSADTQLQLHHLPWAGPGTSPLDQEVLLEKARLYWQELIRPSARDIQLPVRDYHRVKLLSLTEHVIDSRYTHVIVDEAHELSAPMLAVLDRSPQSIITLGDELQNLNGLSPHHGSFIRQRCIDHSLRAGPAMDNVLNPLIQAHPATIQAAFSGSAEHYTRVSFFDTVMVPEQPTALIVDDEWGLFGWFQRLTHQGVPFLLLKSARKDFELFVEDCIELYRYGTRPRHPMLFRYASWQALEQDKGDDKAFVAVANMLRKGYTPEHFAKAKSRYRWDKAPKLFLGRVRDVKNMEFARVMVSPELMVAPQVAGNRNERARMLAGLYTACSRARHELIVPGGMLDWVKDQVRD</sequence>
<dbReference type="BioCyc" id="PPUT160488:G1G01-3369-MONOMER"/>
<accession>Q88I51</accession>
<dbReference type="HOGENOM" id="CLU_031175_0_0_6"/>
<dbReference type="Proteomes" id="UP000000556">
    <property type="component" value="Chromosome"/>
</dbReference>
<dbReference type="OrthoDB" id="6046980at2"/>
<evidence type="ECO:0000313" key="1">
    <source>
        <dbReference type="EMBL" id="AAN68758.1"/>
    </source>
</evidence>
<dbReference type="Gene3D" id="3.40.50.300">
    <property type="entry name" value="P-loop containing nucleotide triphosphate hydrolases"/>
    <property type="match status" value="1"/>
</dbReference>
<proteinExistence type="predicted"/>